<dbReference type="EMBL" id="JAIRBM010000016">
    <property type="protein sequence ID" value="MBZ6078219.1"/>
    <property type="molecule type" value="Genomic_DNA"/>
</dbReference>
<keyword evidence="1" id="KW-0472">Membrane</keyword>
<name>A0ABS7VSP4_9HYPH</name>
<keyword evidence="3" id="KW-1185">Reference proteome</keyword>
<feature type="transmembrane region" description="Helical" evidence="1">
    <location>
        <begin position="53"/>
        <end position="74"/>
    </location>
</feature>
<keyword evidence="1" id="KW-0812">Transmembrane</keyword>
<organism evidence="2 3">
    <name type="scientific">Microvirga puerhi</name>
    <dbReference type="NCBI Taxonomy" id="2876078"/>
    <lineage>
        <taxon>Bacteria</taxon>
        <taxon>Pseudomonadati</taxon>
        <taxon>Pseudomonadota</taxon>
        <taxon>Alphaproteobacteria</taxon>
        <taxon>Hyphomicrobiales</taxon>
        <taxon>Methylobacteriaceae</taxon>
        <taxon>Microvirga</taxon>
    </lineage>
</organism>
<dbReference type="Proteomes" id="UP000704176">
    <property type="component" value="Unassembled WGS sequence"/>
</dbReference>
<accession>A0ABS7VSP4</accession>
<protein>
    <submittedName>
        <fullName evidence="2">Uncharacterized protein</fullName>
    </submittedName>
</protein>
<keyword evidence="1" id="KW-1133">Transmembrane helix</keyword>
<evidence type="ECO:0000313" key="3">
    <source>
        <dbReference type="Proteomes" id="UP000704176"/>
    </source>
</evidence>
<sequence>MWATGLAVAPKFVPPALLVFDWFSWYLLPVLILGAVSCLYLNRGAIGGILAALYVPIGYVVATGVSLGICAELFGGCK</sequence>
<feature type="transmembrane region" description="Helical" evidence="1">
    <location>
        <begin position="22"/>
        <end position="41"/>
    </location>
</feature>
<gene>
    <name evidence="2" type="ORF">K9B37_18300</name>
</gene>
<proteinExistence type="predicted"/>
<comment type="caution">
    <text evidence="2">The sequence shown here is derived from an EMBL/GenBank/DDBJ whole genome shotgun (WGS) entry which is preliminary data.</text>
</comment>
<dbReference type="RefSeq" id="WP_224314972.1">
    <property type="nucleotide sequence ID" value="NZ_JAIRBM010000016.1"/>
</dbReference>
<evidence type="ECO:0000256" key="1">
    <source>
        <dbReference type="SAM" id="Phobius"/>
    </source>
</evidence>
<reference evidence="2 3" key="1">
    <citation type="submission" date="2021-09" db="EMBL/GenBank/DDBJ databases">
        <title>The complete genome sequence of a new microorganism.</title>
        <authorList>
            <person name="Zi Z."/>
        </authorList>
    </citation>
    <scope>NUCLEOTIDE SEQUENCE [LARGE SCALE GENOMIC DNA]</scope>
    <source>
        <strain evidence="2 3">WGZ8</strain>
    </source>
</reference>
<evidence type="ECO:0000313" key="2">
    <source>
        <dbReference type="EMBL" id="MBZ6078219.1"/>
    </source>
</evidence>